<evidence type="ECO:0000256" key="7">
    <source>
        <dbReference type="ARBA" id="ARBA00022989"/>
    </source>
</evidence>
<feature type="transmembrane region" description="Helical" evidence="10">
    <location>
        <begin position="109"/>
        <end position="129"/>
    </location>
</feature>
<reference evidence="11 12" key="1">
    <citation type="submission" date="2019-10" db="EMBL/GenBank/DDBJ databases">
        <title>Assembly and Annotation for the nematode Trichostrongylus colubriformis.</title>
        <authorList>
            <person name="Martin J."/>
        </authorList>
    </citation>
    <scope>NUCLEOTIDE SEQUENCE [LARGE SCALE GENOMIC DNA]</scope>
    <source>
        <strain evidence="11">G859</strain>
        <tissue evidence="11">Whole worm</tissue>
    </source>
</reference>
<comment type="caution">
    <text evidence="11">The sequence shown here is derived from an EMBL/GenBank/DDBJ whole genome shotgun (WGS) entry which is preliminary data.</text>
</comment>
<evidence type="ECO:0000256" key="1">
    <source>
        <dbReference type="ARBA" id="ARBA00004323"/>
    </source>
</evidence>
<feature type="transmembrane region" description="Helical" evidence="10">
    <location>
        <begin position="12"/>
        <end position="29"/>
    </location>
</feature>
<keyword evidence="5 10" id="KW-0812">Transmembrane</keyword>
<evidence type="ECO:0000256" key="6">
    <source>
        <dbReference type="ARBA" id="ARBA00022968"/>
    </source>
</evidence>
<evidence type="ECO:0000256" key="5">
    <source>
        <dbReference type="ARBA" id="ARBA00022692"/>
    </source>
</evidence>
<dbReference type="PANTHER" id="PTHR11214">
    <property type="entry name" value="BETA-1,3-N-ACETYLGLUCOSAMINYLTRANSFERASE"/>
    <property type="match status" value="1"/>
</dbReference>
<evidence type="ECO:0000256" key="4">
    <source>
        <dbReference type="ARBA" id="ARBA00022679"/>
    </source>
</evidence>
<sequence>MMFNSRVIRTKPLHAFCVIVTCTVILGLISNELMFKEKVIEERPPNRTLYYSLLFRDVHSLNFTSPTIHNESDVIVIVCTRPGDITIRNAIRRTWANPLLSESVQNRSVSIVFLIVHTSLVTVQIFAAYRLIAANYPDKYVLKVDSDVVLLLDKINAHLEEPEERSIMCYVHQSAYPVRETGSKWYIPESSYPEEYLPDYCSGPTYLMTPAALTALMEVVWEAKVFEVEDAFFTGVLARLAGVRIRKQRGFWDRLVCFIYIYLISQLKNESAMRSCTSLKFSPFT</sequence>
<dbReference type="Proteomes" id="UP001331761">
    <property type="component" value="Unassembled WGS sequence"/>
</dbReference>
<organism evidence="11 12">
    <name type="scientific">Trichostrongylus colubriformis</name>
    <name type="common">Black scour worm</name>
    <dbReference type="NCBI Taxonomy" id="6319"/>
    <lineage>
        <taxon>Eukaryota</taxon>
        <taxon>Metazoa</taxon>
        <taxon>Ecdysozoa</taxon>
        <taxon>Nematoda</taxon>
        <taxon>Chromadorea</taxon>
        <taxon>Rhabditida</taxon>
        <taxon>Rhabditina</taxon>
        <taxon>Rhabditomorpha</taxon>
        <taxon>Strongyloidea</taxon>
        <taxon>Trichostrongylidae</taxon>
        <taxon>Trichostrongylus</taxon>
    </lineage>
</organism>
<evidence type="ECO:0000256" key="8">
    <source>
        <dbReference type="ARBA" id="ARBA00023034"/>
    </source>
</evidence>
<keyword evidence="7 10" id="KW-1133">Transmembrane helix</keyword>
<dbReference type="Gene3D" id="3.90.550.50">
    <property type="match status" value="1"/>
</dbReference>
<dbReference type="GO" id="GO:0016758">
    <property type="term" value="F:hexosyltransferase activity"/>
    <property type="evidence" value="ECO:0007669"/>
    <property type="project" value="InterPro"/>
</dbReference>
<keyword evidence="4" id="KW-0808">Transferase</keyword>
<keyword evidence="12" id="KW-1185">Reference proteome</keyword>
<keyword evidence="9 10" id="KW-0472">Membrane</keyword>
<dbReference type="PANTHER" id="PTHR11214:SF391">
    <property type="entry name" value="BETA-1,3-GALACTOSYLTRANSFERASE BRE-2-RELATED"/>
    <property type="match status" value="1"/>
</dbReference>
<dbReference type="EC" id="2.4.1.-" evidence="10"/>
<evidence type="ECO:0000256" key="3">
    <source>
        <dbReference type="ARBA" id="ARBA00022676"/>
    </source>
</evidence>
<dbReference type="GO" id="GO:0006493">
    <property type="term" value="P:protein O-linked glycosylation"/>
    <property type="evidence" value="ECO:0007669"/>
    <property type="project" value="TreeGrafter"/>
</dbReference>
<evidence type="ECO:0000256" key="9">
    <source>
        <dbReference type="ARBA" id="ARBA00023136"/>
    </source>
</evidence>
<dbReference type="InterPro" id="IPR002659">
    <property type="entry name" value="Glyco_trans_31"/>
</dbReference>
<dbReference type="AlphaFoldDB" id="A0AAN8F269"/>
<comment type="caution">
    <text evidence="10">Lacks conserved residue(s) required for the propagation of feature annotation.</text>
</comment>
<gene>
    <name evidence="11" type="ORF">GCK32_014613</name>
</gene>
<comment type="similarity">
    <text evidence="2 10">Belongs to the glycosyltransferase 31 family.</text>
</comment>
<name>A0AAN8F269_TRICO</name>
<evidence type="ECO:0000313" key="12">
    <source>
        <dbReference type="Proteomes" id="UP001331761"/>
    </source>
</evidence>
<keyword evidence="6" id="KW-0735">Signal-anchor</keyword>
<dbReference type="GO" id="GO:0000139">
    <property type="term" value="C:Golgi membrane"/>
    <property type="evidence" value="ECO:0007669"/>
    <property type="project" value="UniProtKB-SubCell"/>
</dbReference>
<evidence type="ECO:0000313" key="11">
    <source>
        <dbReference type="EMBL" id="KAK5966132.1"/>
    </source>
</evidence>
<dbReference type="Pfam" id="PF01762">
    <property type="entry name" value="Galactosyl_T"/>
    <property type="match status" value="1"/>
</dbReference>
<dbReference type="EMBL" id="WIXE01023856">
    <property type="protein sequence ID" value="KAK5966132.1"/>
    <property type="molecule type" value="Genomic_DNA"/>
</dbReference>
<evidence type="ECO:0000256" key="10">
    <source>
        <dbReference type="RuleBase" id="RU363063"/>
    </source>
</evidence>
<comment type="subcellular location">
    <subcellularLocation>
        <location evidence="1 10">Golgi apparatus membrane</location>
        <topology evidence="1 10">Single-pass type II membrane protein</topology>
    </subcellularLocation>
</comment>
<accession>A0AAN8F269</accession>
<keyword evidence="8 10" id="KW-0333">Golgi apparatus</keyword>
<evidence type="ECO:0000256" key="2">
    <source>
        <dbReference type="ARBA" id="ARBA00008661"/>
    </source>
</evidence>
<protein>
    <recommendedName>
        <fullName evidence="10">Hexosyltransferase</fullName>
        <ecNumber evidence="10">2.4.1.-</ecNumber>
    </recommendedName>
</protein>
<keyword evidence="3 10" id="KW-0328">Glycosyltransferase</keyword>
<proteinExistence type="inferred from homology"/>